<dbReference type="InterPro" id="IPR011032">
    <property type="entry name" value="GroES-like_sf"/>
</dbReference>
<dbReference type="Gene3D" id="3.90.180.10">
    <property type="entry name" value="Medium-chain alcohol dehydrogenases, catalytic domain"/>
    <property type="match status" value="1"/>
</dbReference>
<dbReference type="RefSeq" id="WP_094862551.1">
    <property type="nucleotide sequence ID" value="NZ_NKYE01000005.1"/>
</dbReference>
<comment type="caution">
    <text evidence="3">The sequence shown here is derived from an EMBL/GenBank/DDBJ whole genome shotgun (WGS) entry which is preliminary data.</text>
</comment>
<evidence type="ECO:0000259" key="2">
    <source>
        <dbReference type="SMART" id="SM00829"/>
    </source>
</evidence>
<dbReference type="OrthoDB" id="3727682at2"/>
<gene>
    <name evidence="3" type="ORF">CFN78_10590</name>
</gene>
<dbReference type="SMART" id="SM00829">
    <property type="entry name" value="PKS_ER"/>
    <property type="match status" value="1"/>
</dbReference>
<dbReference type="SUPFAM" id="SSF50129">
    <property type="entry name" value="GroES-like"/>
    <property type="match status" value="1"/>
</dbReference>
<name>A0A263D735_9PSEU</name>
<keyword evidence="4" id="KW-1185">Reference proteome</keyword>
<dbReference type="Pfam" id="PF13602">
    <property type="entry name" value="ADH_zinc_N_2"/>
    <property type="match status" value="1"/>
</dbReference>
<dbReference type="SUPFAM" id="SSF51735">
    <property type="entry name" value="NAD(P)-binding Rossmann-fold domains"/>
    <property type="match status" value="1"/>
</dbReference>
<dbReference type="PANTHER" id="PTHR44154">
    <property type="entry name" value="QUINONE OXIDOREDUCTASE"/>
    <property type="match status" value="1"/>
</dbReference>
<dbReference type="Gene3D" id="3.40.50.720">
    <property type="entry name" value="NAD(P)-binding Rossmann-like Domain"/>
    <property type="match status" value="1"/>
</dbReference>
<proteinExistence type="predicted"/>
<keyword evidence="1" id="KW-0521">NADP</keyword>
<sequence length="309" mass="31839">MTKAVRYARHGGPEVLELVEVRTPEPGNGQVRVAVHASGVNAIDWKIRSGAFAEEALAEEALAEPAGTGSEFAGVVDAVGPDAGDWAVGQAVFGLAPGSAATHVLAGSADLVAKPDWLSFIDAAALPMAAETAYRTLRLLGVRAGQTLLIHAVAGGVGLIAAQLARAWGANVVGTAGEGHHDFLRELGVVPVTYEPGIEARVRAVAPDGVDAVLDGSGRGVLGLSVALTGSPEKVITIADGDAAAHGVHFSSWGEVEALSTVFGEVLPRMERGELRLPIDRTFPLERVADAQRASEEGHLRGKLVVTVT</sequence>
<dbReference type="InterPro" id="IPR020843">
    <property type="entry name" value="ER"/>
</dbReference>
<dbReference type="Proteomes" id="UP000242444">
    <property type="component" value="Unassembled WGS sequence"/>
</dbReference>
<dbReference type="InterPro" id="IPR036291">
    <property type="entry name" value="NAD(P)-bd_dom_sf"/>
</dbReference>
<dbReference type="CDD" id="cd05289">
    <property type="entry name" value="MDR_like_2"/>
    <property type="match status" value="1"/>
</dbReference>
<dbReference type="InParanoid" id="A0A263D735"/>
<evidence type="ECO:0000313" key="3">
    <source>
        <dbReference type="EMBL" id="OZM73296.1"/>
    </source>
</evidence>
<evidence type="ECO:0000256" key="1">
    <source>
        <dbReference type="ARBA" id="ARBA00022857"/>
    </source>
</evidence>
<dbReference type="InterPro" id="IPR051603">
    <property type="entry name" value="Zinc-ADH_QOR/CCCR"/>
</dbReference>
<dbReference type="EMBL" id="NKYE01000005">
    <property type="protein sequence ID" value="OZM73296.1"/>
    <property type="molecule type" value="Genomic_DNA"/>
</dbReference>
<dbReference type="AlphaFoldDB" id="A0A263D735"/>
<protein>
    <submittedName>
        <fullName evidence="3">NADPH:quinone reductase</fullName>
    </submittedName>
</protein>
<accession>A0A263D735</accession>
<dbReference type="InterPro" id="IPR013154">
    <property type="entry name" value="ADH-like_N"/>
</dbReference>
<dbReference type="PANTHER" id="PTHR44154:SF1">
    <property type="entry name" value="QUINONE OXIDOREDUCTASE"/>
    <property type="match status" value="1"/>
</dbReference>
<reference evidence="3 4" key="1">
    <citation type="submission" date="2017-07" db="EMBL/GenBank/DDBJ databases">
        <title>Amycolatopsis antarcticus sp. nov., isolated from the surface of an Antarcticus brown macroalga.</title>
        <authorList>
            <person name="Wang J."/>
            <person name="Leiva S."/>
            <person name="Huang J."/>
            <person name="Huang Y."/>
        </authorList>
    </citation>
    <scope>NUCLEOTIDE SEQUENCE [LARGE SCALE GENOMIC DNA]</scope>
    <source>
        <strain evidence="3 4">AU-G6</strain>
    </source>
</reference>
<evidence type="ECO:0000313" key="4">
    <source>
        <dbReference type="Proteomes" id="UP000242444"/>
    </source>
</evidence>
<dbReference type="Pfam" id="PF08240">
    <property type="entry name" value="ADH_N"/>
    <property type="match status" value="1"/>
</dbReference>
<organism evidence="3 4">
    <name type="scientific">Amycolatopsis antarctica</name>
    <dbReference type="NCBI Taxonomy" id="1854586"/>
    <lineage>
        <taxon>Bacteria</taxon>
        <taxon>Bacillati</taxon>
        <taxon>Actinomycetota</taxon>
        <taxon>Actinomycetes</taxon>
        <taxon>Pseudonocardiales</taxon>
        <taxon>Pseudonocardiaceae</taxon>
        <taxon>Amycolatopsis</taxon>
    </lineage>
</organism>
<dbReference type="GO" id="GO:0016491">
    <property type="term" value="F:oxidoreductase activity"/>
    <property type="evidence" value="ECO:0007669"/>
    <property type="project" value="InterPro"/>
</dbReference>
<feature type="domain" description="Enoyl reductase (ER)" evidence="2">
    <location>
        <begin position="11"/>
        <end position="306"/>
    </location>
</feature>